<dbReference type="RefSeq" id="WP_284229931.1">
    <property type="nucleotide sequence ID" value="NZ_BSUL01000001.1"/>
</dbReference>
<dbReference type="SUPFAM" id="SSF143011">
    <property type="entry name" value="RelE-like"/>
    <property type="match status" value="1"/>
</dbReference>
<gene>
    <name evidence="8" type="ORF">GCM10025874_06330</name>
</gene>
<organism evidence="8 9">
    <name type="scientific">Arenivirga flava</name>
    <dbReference type="NCBI Taxonomy" id="1930060"/>
    <lineage>
        <taxon>Bacteria</taxon>
        <taxon>Bacillati</taxon>
        <taxon>Actinomycetota</taxon>
        <taxon>Actinomycetes</taxon>
        <taxon>Micrococcales</taxon>
        <taxon>Microbacteriaceae</taxon>
        <taxon>Arenivirga</taxon>
    </lineage>
</organism>
<keyword evidence="2" id="KW-1277">Toxin-antitoxin system</keyword>
<sequence length="84" mass="10206">MSFVWSDDAWADYLHWQATDRRVLKRINLLLEDIRRNGNEGIGKPEALKHGFQGYWSRRITDEHRLVYKIMDDEIRIAQARYHY</sequence>
<keyword evidence="9" id="KW-1185">Reference proteome</keyword>
<evidence type="ECO:0000256" key="6">
    <source>
        <dbReference type="ARBA" id="ARBA00030388"/>
    </source>
</evidence>
<evidence type="ECO:0000256" key="7">
    <source>
        <dbReference type="ARBA" id="ARBA00050056"/>
    </source>
</evidence>
<dbReference type="GO" id="GO:0004519">
    <property type="term" value="F:endonuclease activity"/>
    <property type="evidence" value="ECO:0007669"/>
    <property type="project" value="UniProtKB-KW"/>
</dbReference>
<evidence type="ECO:0000256" key="1">
    <source>
        <dbReference type="ARBA" id="ARBA00008172"/>
    </source>
</evidence>
<dbReference type="PANTHER" id="PTHR38039:SF1">
    <property type="entry name" value="TOXIN YOEB"/>
    <property type="match status" value="1"/>
</dbReference>
<dbReference type="Proteomes" id="UP001157160">
    <property type="component" value="Unassembled WGS sequence"/>
</dbReference>
<dbReference type="AlphaFoldDB" id="A0AA37UI33"/>
<accession>A0AA37UI33</accession>
<dbReference type="Gene3D" id="3.30.2310.20">
    <property type="entry name" value="RelE-like"/>
    <property type="match status" value="1"/>
</dbReference>
<dbReference type="GO" id="GO:0045892">
    <property type="term" value="P:negative regulation of DNA-templated transcription"/>
    <property type="evidence" value="ECO:0007669"/>
    <property type="project" value="TreeGrafter"/>
</dbReference>
<keyword evidence="3" id="KW-0540">Nuclease</keyword>
<reference evidence="8 9" key="1">
    <citation type="journal article" date="2014" name="Int. J. Syst. Evol. Microbiol.">
        <title>Complete genome sequence of Corynebacterium casei LMG S-19264T (=DSM 44701T), isolated from a smear-ripened cheese.</title>
        <authorList>
            <consortium name="US DOE Joint Genome Institute (JGI-PGF)"/>
            <person name="Walter F."/>
            <person name="Albersmeier A."/>
            <person name="Kalinowski J."/>
            <person name="Ruckert C."/>
        </authorList>
    </citation>
    <scope>NUCLEOTIDE SEQUENCE [LARGE SCALE GENOMIC DNA]</scope>
    <source>
        <strain evidence="8 9">NBRC 112289</strain>
    </source>
</reference>
<evidence type="ECO:0000313" key="8">
    <source>
        <dbReference type="EMBL" id="GMA27380.1"/>
    </source>
</evidence>
<dbReference type="NCBIfam" id="TIGR02116">
    <property type="entry name" value="toxin_Txe_YoeB"/>
    <property type="match status" value="1"/>
</dbReference>
<protein>
    <recommendedName>
        <fullName evidence="7">Endoribonuclease YoeB</fullName>
    </recommendedName>
    <alternativeName>
        <fullName evidence="6">Putative mRNA interferase YoeB</fullName>
    </alternativeName>
</protein>
<evidence type="ECO:0000256" key="2">
    <source>
        <dbReference type="ARBA" id="ARBA00022649"/>
    </source>
</evidence>
<evidence type="ECO:0000313" key="9">
    <source>
        <dbReference type="Proteomes" id="UP001157160"/>
    </source>
</evidence>
<dbReference type="InterPro" id="IPR035093">
    <property type="entry name" value="RelE/ParE_toxin_dom_sf"/>
</dbReference>
<dbReference type="InterPro" id="IPR009614">
    <property type="entry name" value="YoeB_toxin"/>
</dbReference>
<comment type="caution">
    <text evidence="8">The sequence shown here is derived from an EMBL/GenBank/DDBJ whole genome shotgun (WGS) entry which is preliminary data.</text>
</comment>
<dbReference type="GO" id="GO:0006401">
    <property type="term" value="P:RNA catabolic process"/>
    <property type="evidence" value="ECO:0007669"/>
    <property type="project" value="InterPro"/>
</dbReference>
<dbReference type="Pfam" id="PF06769">
    <property type="entry name" value="YoeB_toxin"/>
    <property type="match status" value="1"/>
</dbReference>
<proteinExistence type="inferred from homology"/>
<dbReference type="PANTHER" id="PTHR38039">
    <property type="entry name" value="TOXIN YOEB"/>
    <property type="match status" value="1"/>
</dbReference>
<comment type="similarity">
    <text evidence="1">Belongs to the YoeB family.</text>
</comment>
<name>A0AA37UI33_9MICO</name>
<dbReference type="EMBL" id="BSUL01000001">
    <property type="protein sequence ID" value="GMA27380.1"/>
    <property type="molecule type" value="Genomic_DNA"/>
</dbReference>
<evidence type="ECO:0000256" key="3">
    <source>
        <dbReference type="ARBA" id="ARBA00022722"/>
    </source>
</evidence>
<keyword evidence="5" id="KW-0378">Hydrolase</keyword>
<keyword evidence="4" id="KW-0255">Endonuclease</keyword>
<dbReference type="GO" id="GO:0016787">
    <property type="term" value="F:hydrolase activity"/>
    <property type="evidence" value="ECO:0007669"/>
    <property type="project" value="UniProtKB-KW"/>
</dbReference>
<evidence type="ECO:0000256" key="5">
    <source>
        <dbReference type="ARBA" id="ARBA00022801"/>
    </source>
</evidence>
<evidence type="ECO:0000256" key="4">
    <source>
        <dbReference type="ARBA" id="ARBA00022759"/>
    </source>
</evidence>